<dbReference type="PANTHER" id="PTHR22761">
    <property type="entry name" value="CHARGED MULTIVESICULAR BODY PROTEIN"/>
    <property type="match status" value="1"/>
</dbReference>
<keyword evidence="4" id="KW-0967">Endosome</keyword>
<gene>
    <name evidence="8" type="ORF">TMSB3V08_LOCUS3644</name>
</gene>
<feature type="region of interest" description="Disordered" evidence="7">
    <location>
        <begin position="169"/>
        <end position="201"/>
    </location>
</feature>
<dbReference type="Gene3D" id="6.10.140.1230">
    <property type="match status" value="1"/>
</dbReference>
<dbReference type="InterPro" id="IPR005024">
    <property type="entry name" value="Snf7_fam"/>
</dbReference>
<dbReference type="GO" id="GO:0005771">
    <property type="term" value="C:multivesicular body"/>
    <property type="evidence" value="ECO:0007669"/>
    <property type="project" value="TreeGrafter"/>
</dbReference>
<keyword evidence="6" id="KW-0472">Membrane</keyword>
<comment type="similarity">
    <text evidence="2">Belongs to the SNF7 family.</text>
</comment>
<evidence type="ECO:0000256" key="1">
    <source>
        <dbReference type="ARBA" id="ARBA00004608"/>
    </source>
</evidence>
<organism evidence="8">
    <name type="scientific">Timema monikensis</name>
    <dbReference type="NCBI Taxonomy" id="170555"/>
    <lineage>
        <taxon>Eukaryota</taxon>
        <taxon>Metazoa</taxon>
        <taxon>Ecdysozoa</taxon>
        <taxon>Arthropoda</taxon>
        <taxon>Hexapoda</taxon>
        <taxon>Insecta</taxon>
        <taxon>Pterygota</taxon>
        <taxon>Neoptera</taxon>
        <taxon>Polyneoptera</taxon>
        <taxon>Phasmatodea</taxon>
        <taxon>Timematodea</taxon>
        <taxon>Timematoidea</taxon>
        <taxon>Timematidae</taxon>
        <taxon>Timema</taxon>
    </lineage>
</organism>
<dbReference type="GO" id="GO:0032511">
    <property type="term" value="P:late endosome to vacuole transport via multivesicular body sorting pathway"/>
    <property type="evidence" value="ECO:0007669"/>
    <property type="project" value="TreeGrafter"/>
</dbReference>
<proteinExistence type="inferred from homology"/>
<keyword evidence="3" id="KW-0813">Transport</keyword>
<sequence>MGAWFGKSKKQPSRVTEYDKSILQLKQQRDKLKLYQRRIEQSLEKDKELARKLLRDGRKDRAKLLLRKKRFQEQQLEKTDTQLDNMERLVHDLEFSQVEMQVLDGLKSGNEALKKIHDVLSVDEVERILEETREGVDKQREIDELLSGALTEEDEEAVEVELDQLIQSTITLPEVPREEPEGEESEEATASQDKSEYNSPPYTRAYLARRRGDTESRKARAADHGDILYSRAAYHGDILTAVLMIMEIFSKPCGLSWRYSDSRADDHGDIIHSRAAYHGDILTVMRLIMEIFRQSCG</sequence>
<evidence type="ECO:0000256" key="3">
    <source>
        <dbReference type="ARBA" id="ARBA00022448"/>
    </source>
</evidence>
<evidence type="ECO:0000256" key="5">
    <source>
        <dbReference type="ARBA" id="ARBA00022927"/>
    </source>
</evidence>
<dbReference type="PANTHER" id="PTHR22761:SF5">
    <property type="entry name" value="CHARGED MULTIVESICULAR BODY PROTEIN 6"/>
    <property type="match status" value="1"/>
</dbReference>
<comment type="subcellular location">
    <subcellularLocation>
        <location evidence="1">Endosome membrane</location>
    </subcellularLocation>
</comment>
<evidence type="ECO:0000256" key="6">
    <source>
        <dbReference type="ARBA" id="ARBA00023136"/>
    </source>
</evidence>
<feature type="compositionally biased region" description="Polar residues" evidence="7">
    <location>
        <begin position="188"/>
        <end position="201"/>
    </location>
</feature>
<evidence type="ECO:0000256" key="4">
    <source>
        <dbReference type="ARBA" id="ARBA00022753"/>
    </source>
</evidence>
<dbReference type="GO" id="GO:0000815">
    <property type="term" value="C:ESCRT III complex"/>
    <property type="evidence" value="ECO:0007669"/>
    <property type="project" value="TreeGrafter"/>
</dbReference>
<dbReference type="Pfam" id="PF03357">
    <property type="entry name" value="Snf7"/>
    <property type="match status" value="1"/>
</dbReference>
<evidence type="ECO:0000256" key="2">
    <source>
        <dbReference type="ARBA" id="ARBA00006190"/>
    </source>
</evidence>
<keyword evidence="5" id="KW-0653">Protein transport</keyword>
<accession>A0A7R9E3L8</accession>
<dbReference type="EMBL" id="OB793271">
    <property type="protein sequence ID" value="CAD7426772.1"/>
    <property type="molecule type" value="Genomic_DNA"/>
</dbReference>
<dbReference type="AlphaFoldDB" id="A0A7R9E3L8"/>
<evidence type="ECO:0000313" key="8">
    <source>
        <dbReference type="EMBL" id="CAD7426772.1"/>
    </source>
</evidence>
<dbReference type="GO" id="GO:0015031">
    <property type="term" value="P:protein transport"/>
    <property type="evidence" value="ECO:0007669"/>
    <property type="project" value="UniProtKB-KW"/>
</dbReference>
<evidence type="ECO:0008006" key="9">
    <source>
        <dbReference type="Google" id="ProtNLM"/>
    </source>
</evidence>
<dbReference type="GO" id="GO:0006900">
    <property type="term" value="P:vesicle budding from membrane"/>
    <property type="evidence" value="ECO:0007669"/>
    <property type="project" value="TreeGrafter"/>
</dbReference>
<name>A0A7R9E3L8_9NEOP</name>
<evidence type="ECO:0000256" key="7">
    <source>
        <dbReference type="SAM" id="MobiDB-lite"/>
    </source>
</evidence>
<protein>
    <recommendedName>
        <fullName evidence="9">Charged multivesicular body protein 6</fullName>
    </recommendedName>
</protein>
<reference evidence="8" key="1">
    <citation type="submission" date="2020-11" db="EMBL/GenBank/DDBJ databases">
        <authorList>
            <person name="Tran Van P."/>
        </authorList>
    </citation>
    <scope>NUCLEOTIDE SEQUENCE</scope>
</reference>